<feature type="transmembrane region" description="Helical" evidence="1">
    <location>
        <begin position="44"/>
        <end position="68"/>
    </location>
</feature>
<dbReference type="Proteomes" id="UP001596620">
    <property type="component" value="Unassembled WGS sequence"/>
</dbReference>
<keyword evidence="1" id="KW-1133">Transmembrane helix</keyword>
<dbReference type="Pfam" id="PF03707">
    <property type="entry name" value="MHYT"/>
    <property type="match status" value="3"/>
</dbReference>
<evidence type="ECO:0000259" key="2">
    <source>
        <dbReference type="PROSITE" id="PS50112"/>
    </source>
</evidence>
<feature type="domain" description="PAC" evidence="3">
    <location>
        <begin position="325"/>
        <end position="375"/>
    </location>
</feature>
<dbReference type="RefSeq" id="WP_382358621.1">
    <property type="nucleotide sequence ID" value="NZ_JBHTGR010000015.1"/>
</dbReference>
<dbReference type="InterPro" id="IPR000014">
    <property type="entry name" value="PAS"/>
</dbReference>
<dbReference type="InterPro" id="IPR001610">
    <property type="entry name" value="PAC"/>
</dbReference>
<dbReference type="SUPFAM" id="SSF55073">
    <property type="entry name" value="Nucleotide cyclase"/>
    <property type="match status" value="1"/>
</dbReference>
<dbReference type="CDD" id="cd01949">
    <property type="entry name" value="GGDEF"/>
    <property type="match status" value="1"/>
</dbReference>
<dbReference type="PROSITE" id="PS50924">
    <property type="entry name" value="MHYT"/>
    <property type="match status" value="1"/>
</dbReference>
<feature type="transmembrane region" description="Helical" evidence="1">
    <location>
        <begin position="178"/>
        <end position="197"/>
    </location>
</feature>
<protein>
    <submittedName>
        <fullName evidence="7">EAL domain-containing protein</fullName>
    </submittedName>
</protein>
<dbReference type="EMBL" id="JBHTGR010000015">
    <property type="protein sequence ID" value="MFC7747101.1"/>
    <property type="molecule type" value="Genomic_DNA"/>
</dbReference>
<dbReference type="CDD" id="cd00130">
    <property type="entry name" value="PAS"/>
    <property type="match status" value="1"/>
</dbReference>
<dbReference type="PROSITE" id="PS50113">
    <property type="entry name" value="PAC"/>
    <property type="match status" value="1"/>
</dbReference>
<keyword evidence="1" id="KW-0472">Membrane</keyword>
<dbReference type="Gene3D" id="3.30.450.20">
    <property type="entry name" value="PAS domain"/>
    <property type="match status" value="1"/>
</dbReference>
<dbReference type="InterPro" id="IPR001633">
    <property type="entry name" value="EAL_dom"/>
</dbReference>
<sequence length="797" mass="90175">MELMQGTYQTWFVLLSLFIAVFASYAAFHIAFRFNGSTAKSKTFWAIMGGFCLGNGIWTMHFIGILAYDLGITVTYDPMLFALSVICAVTASILTFLLLHFCQPQWFVRLIESAIMAAGILSVHYLGMNSMQIEADLVYDGTDVVTLSVLIALAASFAAFRLLSILPSIKRRLKREEIFLGSAIVMGLAIFGMHYSGMAGTYYQTNEGDLGPSASSFIGPGTLSVLISIVVTMILTAAVVIAFLTRRVESSEYKSGYLEDLYQSIIHFATDAIVTAEEEKGTIISWNKAAEQIYGYAEHEILGTDFMNFFPENYERKKREFVLGSVVELKARHKDGHTFPVELSLSRQGRGEMTYYTCIIRDITERVEQNQRIQELVYQDELTKLPNRRVLIEHLQYILDQASVSRIAVLFMDLNHFKSVNDVFGHHVGDGLLIAASARMSEQLQEGEFIARQSGDEFVAVLQNVSEDQVQHTVQSLIDVMNRPFVVEGYELFVSASIGVSLYPEDGKTTEQLIQYADTAMYHAKNSSENQCCFFTRDMNEEMSVKGFRESDIRKGLEAREFQLYYQPQISVADGEIKGYEALIRWEHPEHGLIYPGDFIPIAEETRQIVPLGRWVLEEACWQMMSWWKEGGTVSRVSVNISAVQFYHPNFMQMVTDVLAESGLPADYLELELTESIMQDPEQAVFIMEEMREMGVRLSLDDFGTGYTSLSCLRNFPLNSLKIDRSFVVNMTQDSQEKAIVEAIIHMAHNLNFNVIAEGIEHENQLQLLYDKACDEYQGYYYSQPLPPGAERVPERV</sequence>
<dbReference type="InterPro" id="IPR000160">
    <property type="entry name" value="GGDEF_dom"/>
</dbReference>
<dbReference type="InterPro" id="IPR005330">
    <property type="entry name" value="MHYT_dom"/>
</dbReference>
<dbReference type="PROSITE" id="PS50883">
    <property type="entry name" value="EAL"/>
    <property type="match status" value="1"/>
</dbReference>
<evidence type="ECO:0000313" key="7">
    <source>
        <dbReference type="EMBL" id="MFC7747101.1"/>
    </source>
</evidence>
<comment type="caution">
    <text evidence="7">The sequence shown here is derived from an EMBL/GenBank/DDBJ whole genome shotgun (WGS) entry which is preliminary data.</text>
</comment>
<dbReference type="PANTHER" id="PTHR44757:SF2">
    <property type="entry name" value="BIOFILM ARCHITECTURE MAINTENANCE PROTEIN MBAA"/>
    <property type="match status" value="1"/>
</dbReference>
<dbReference type="NCBIfam" id="TIGR00254">
    <property type="entry name" value="GGDEF"/>
    <property type="match status" value="1"/>
</dbReference>
<dbReference type="InterPro" id="IPR052155">
    <property type="entry name" value="Biofilm_reg_signaling"/>
</dbReference>
<dbReference type="PROSITE" id="PS50112">
    <property type="entry name" value="PAS"/>
    <property type="match status" value="1"/>
</dbReference>
<dbReference type="NCBIfam" id="TIGR00229">
    <property type="entry name" value="sensory_box"/>
    <property type="match status" value="1"/>
</dbReference>
<dbReference type="CDD" id="cd01948">
    <property type="entry name" value="EAL"/>
    <property type="match status" value="1"/>
</dbReference>
<proteinExistence type="predicted"/>
<dbReference type="Pfam" id="PF00990">
    <property type="entry name" value="GGDEF"/>
    <property type="match status" value="1"/>
</dbReference>
<evidence type="ECO:0000259" key="3">
    <source>
        <dbReference type="PROSITE" id="PS50113"/>
    </source>
</evidence>
<evidence type="ECO:0000259" key="4">
    <source>
        <dbReference type="PROSITE" id="PS50883"/>
    </source>
</evidence>
<keyword evidence="1" id="KW-0812">Transmembrane</keyword>
<dbReference type="Pfam" id="PF13426">
    <property type="entry name" value="PAS_9"/>
    <property type="match status" value="1"/>
</dbReference>
<keyword evidence="8" id="KW-1185">Reference proteome</keyword>
<organism evidence="7 8">
    <name type="scientific">Lentibacillus kimchii</name>
    <dbReference type="NCBI Taxonomy" id="1542911"/>
    <lineage>
        <taxon>Bacteria</taxon>
        <taxon>Bacillati</taxon>
        <taxon>Bacillota</taxon>
        <taxon>Bacilli</taxon>
        <taxon>Bacillales</taxon>
        <taxon>Bacillaceae</taxon>
        <taxon>Lentibacillus</taxon>
    </lineage>
</organism>
<dbReference type="InterPro" id="IPR035965">
    <property type="entry name" value="PAS-like_dom_sf"/>
</dbReference>
<dbReference type="SUPFAM" id="SSF141868">
    <property type="entry name" value="EAL domain-like"/>
    <property type="match status" value="1"/>
</dbReference>
<dbReference type="SMART" id="SM00267">
    <property type="entry name" value="GGDEF"/>
    <property type="match status" value="1"/>
</dbReference>
<evidence type="ECO:0000256" key="1">
    <source>
        <dbReference type="PROSITE-ProRule" id="PRU00244"/>
    </source>
</evidence>
<feature type="transmembrane region" description="Helical" evidence="1">
    <location>
        <begin position="147"/>
        <end position="166"/>
    </location>
</feature>
<dbReference type="SMART" id="SM00091">
    <property type="entry name" value="PAS"/>
    <property type="match status" value="1"/>
</dbReference>
<feature type="domain" description="GGDEF" evidence="5">
    <location>
        <begin position="405"/>
        <end position="537"/>
    </location>
</feature>
<dbReference type="Pfam" id="PF00563">
    <property type="entry name" value="EAL"/>
    <property type="match status" value="1"/>
</dbReference>
<reference evidence="8" key="1">
    <citation type="journal article" date="2019" name="Int. J. Syst. Evol. Microbiol.">
        <title>The Global Catalogue of Microorganisms (GCM) 10K type strain sequencing project: providing services to taxonomists for standard genome sequencing and annotation.</title>
        <authorList>
            <consortium name="The Broad Institute Genomics Platform"/>
            <consortium name="The Broad Institute Genome Sequencing Center for Infectious Disease"/>
            <person name="Wu L."/>
            <person name="Ma J."/>
        </authorList>
    </citation>
    <scope>NUCLEOTIDE SEQUENCE [LARGE SCALE GENOMIC DNA]</scope>
    <source>
        <strain evidence="8">JCM 30234</strain>
    </source>
</reference>
<name>A0ABW2UVK1_9BACI</name>
<dbReference type="PROSITE" id="PS50887">
    <property type="entry name" value="GGDEF"/>
    <property type="match status" value="1"/>
</dbReference>
<dbReference type="InterPro" id="IPR043128">
    <property type="entry name" value="Rev_trsase/Diguanyl_cyclase"/>
</dbReference>
<dbReference type="SMART" id="SM00086">
    <property type="entry name" value="PAC"/>
    <property type="match status" value="1"/>
</dbReference>
<dbReference type="Gene3D" id="3.30.70.270">
    <property type="match status" value="1"/>
</dbReference>
<evidence type="ECO:0000313" key="8">
    <source>
        <dbReference type="Proteomes" id="UP001596620"/>
    </source>
</evidence>
<gene>
    <name evidence="7" type="ORF">ACFQU8_07610</name>
</gene>
<dbReference type="InterPro" id="IPR029787">
    <property type="entry name" value="Nucleotide_cyclase"/>
</dbReference>
<evidence type="ECO:0000259" key="5">
    <source>
        <dbReference type="PROSITE" id="PS50887"/>
    </source>
</evidence>
<feature type="transmembrane region" description="Helical" evidence="1">
    <location>
        <begin position="80"/>
        <end position="99"/>
    </location>
</feature>
<dbReference type="InterPro" id="IPR000700">
    <property type="entry name" value="PAS-assoc_C"/>
</dbReference>
<feature type="transmembrane region" description="Helical" evidence="1">
    <location>
        <begin position="106"/>
        <end position="127"/>
    </location>
</feature>
<feature type="domain" description="EAL" evidence="4">
    <location>
        <begin position="546"/>
        <end position="797"/>
    </location>
</feature>
<feature type="transmembrane region" description="Helical" evidence="1">
    <location>
        <begin position="217"/>
        <end position="244"/>
    </location>
</feature>
<dbReference type="PANTHER" id="PTHR44757">
    <property type="entry name" value="DIGUANYLATE CYCLASE DGCP"/>
    <property type="match status" value="1"/>
</dbReference>
<dbReference type="InterPro" id="IPR035919">
    <property type="entry name" value="EAL_sf"/>
</dbReference>
<dbReference type="SMART" id="SM00052">
    <property type="entry name" value="EAL"/>
    <property type="match status" value="1"/>
</dbReference>
<dbReference type="Gene3D" id="3.20.20.450">
    <property type="entry name" value="EAL domain"/>
    <property type="match status" value="1"/>
</dbReference>
<feature type="domain" description="PAS" evidence="2">
    <location>
        <begin position="258"/>
        <end position="330"/>
    </location>
</feature>
<accession>A0ABW2UVK1</accession>
<dbReference type="SUPFAM" id="SSF55785">
    <property type="entry name" value="PYP-like sensor domain (PAS domain)"/>
    <property type="match status" value="1"/>
</dbReference>
<feature type="transmembrane region" description="Helical" evidence="1">
    <location>
        <begin position="12"/>
        <end position="32"/>
    </location>
</feature>
<evidence type="ECO:0000259" key="6">
    <source>
        <dbReference type="PROSITE" id="PS50924"/>
    </source>
</evidence>
<feature type="domain" description="MHYT" evidence="6">
    <location>
        <begin position="8"/>
        <end position="204"/>
    </location>
</feature>